<name>A0ABP6F4A0_9ACTN</name>
<gene>
    <name evidence="1" type="ORF">GCM10009864_65310</name>
</gene>
<keyword evidence="2" id="KW-1185">Reference proteome</keyword>
<dbReference type="InterPro" id="IPR029068">
    <property type="entry name" value="Glyas_Bleomycin-R_OHBP_Dase"/>
</dbReference>
<evidence type="ECO:0000313" key="2">
    <source>
        <dbReference type="Proteomes" id="UP001500994"/>
    </source>
</evidence>
<dbReference type="SUPFAM" id="SSF54593">
    <property type="entry name" value="Glyoxalase/Bleomycin resistance protein/Dihydroxybiphenyl dioxygenase"/>
    <property type="match status" value="1"/>
</dbReference>
<accession>A0ABP6F4A0</accession>
<organism evidence="1 2">
    <name type="scientific">Streptomyces lunalinharesii</name>
    <dbReference type="NCBI Taxonomy" id="333384"/>
    <lineage>
        <taxon>Bacteria</taxon>
        <taxon>Bacillati</taxon>
        <taxon>Actinomycetota</taxon>
        <taxon>Actinomycetes</taxon>
        <taxon>Kitasatosporales</taxon>
        <taxon>Streptomycetaceae</taxon>
        <taxon>Streptomyces</taxon>
    </lineage>
</organism>
<comment type="caution">
    <text evidence="1">The sequence shown here is derived from an EMBL/GenBank/DDBJ whole genome shotgun (WGS) entry which is preliminary data.</text>
</comment>
<dbReference type="Proteomes" id="UP001500994">
    <property type="component" value="Unassembled WGS sequence"/>
</dbReference>
<evidence type="ECO:0000313" key="1">
    <source>
        <dbReference type="EMBL" id="GAA2683319.1"/>
    </source>
</evidence>
<evidence type="ECO:0008006" key="3">
    <source>
        <dbReference type="Google" id="ProtNLM"/>
    </source>
</evidence>
<protein>
    <recommendedName>
        <fullName evidence="3">VOC domain-containing protein</fullName>
    </recommendedName>
</protein>
<reference evidence="2" key="1">
    <citation type="journal article" date="2019" name="Int. J. Syst. Evol. Microbiol.">
        <title>The Global Catalogue of Microorganisms (GCM) 10K type strain sequencing project: providing services to taxonomists for standard genome sequencing and annotation.</title>
        <authorList>
            <consortium name="The Broad Institute Genomics Platform"/>
            <consortium name="The Broad Institute Genome Sequencing Center for Infectious Disease"/>
            <person name="Wu L."/>
            <person name="Ma J."/>
        </authorList>
    </citation>
    <scope>NUCLEOTIDE SEQUENCE [LARGE SCALE GENOMIC DNA]</scope>
    <source>
        <strain evidence="2">JCM 16374</strain>
    </source>
</reference>
<sequence>MGVEEGFHPNRKAHPGILVTSLQALAKRFEDNGVSVTWDDNFPGHDRFYVSDKLGNRLESLEPVRDRWRRRDQDVSFVQLSVRGLTPRPSRAASSSCGLSRAISESAASAIRDPEPPIAIA</sequence>
<dbReference type="Gene3D" id="3.10.180.10">
    <property type="entry name" value="2,3-Dihydroxybiphenyl 1,2-Dioxygenase, domain 1"/>
    <property type="match status" value="1"/>
</dbReference>
<proteinExistence type="predicted"/>
<dbReference type="EMBL" id="BAAARK010000031">
    <property type="protein sequence ID" value="GAA2683319.1"/>
    <property type="molecule type" value="Genomic_DNA"/>
</dbReference>